<dbReference type="AlphaFoldDB" id="A0A1I5DIX4"/>
<evidence type="ECO:0000313" key="2">
    <source>
        <dbReference type="Proteomes" id="UP000199564"/>
    </source>
</evidence>
<dbReference type="Proteomes" id="UP000199564">
    <property type="component" value="Unassembled WGS sequence"/>
</dbReference>
<dbReference type="RefSeq" id="WP_091651084.1">
    <property type="nucleotide sequence ID" value="NZ_FOVW01000003.1"/>
</dbReference>
<evidence type="ECO:0000313" key="1">
    <source>
        <dbReference type="EMBL" id="SFN99148.1"/>
    </source>
</evidence>
<organism evidence="1 2">
    <name type="scientific">Algoriphagus ornithinivorans</name>
    <dbReference type="NCBI Taxonomy" id="226506"/>
    <lineage>
        <taxon>Bacteria</taxon>
        <taxon>Pseudomonadati</taxon>
        <taxon>Bacteroidota</taxon>
        <taxon>Cytophagia</taxon>
        <taxon>Cytophagales</taxon>
        <taxon>Cyclobacteriaceae</taxon>
        <taxon>Algoriphagus</taxon>
    </lineage>
</organism>
<sequence length="167" mass="19806">MKHYSIFALLIFFSIGFFSCQEKDELSPNQLEGVYEFREFIDSLGLWSVSTYDFKANGTYQFYITMRNTEEGTDLGFRRLLNAKYQWNGQVLSYQPENGQGIPFGSDELYRPKSQLDSFDSYVLDYFRELKASLDFTPNKEKMTYLEIYPETWQTEDLPKTFIRVNR</sequence>
<protein>
    <submittedName>
        <fullName evidence="1">Uncharacterized protein</fullName>
    </submittedName>
</protein>
<dbReference type="EMBL" id="FOVW01000003">
    <property type="protein sequence ID" value="SFN99148.1"/>
    <property type="molecule type" value="Genomic_DNA"/>
</dbReference>
<proteinExistence type="predicted"/>
<name>A0A1I5DIX4_9BACT</name>
<reference evidence="2" key="1">
    <citation type="submission" date="2016-10" db="EMBL/GenBank/DDBJ databases">
        <authorList>
            <person name="Varghese N."/>
            <person name="Submissions S."/>
        </authorList>
    </citation>
    <scope>NUCLEOTIDE SEQUENCE [LARGE SCALE GENOMIC DNA]</scope>
    <source>
        <strain evidence="2">DSM 15282</strain>
    </source>
</reference>
<gene>
    <name evidence="1" type="ORF">SAMN04488519_10338</name>
</gene>
<accession>A0A1I5DIX4</accession>
<keyword evidence="2" id="KW-1185">Reference proteome</keyword>
<dbReference type="PROSITE" id="PS51257">
    <property type="entry name" value="PROKAR_LIPOPROTEIN"/>
    <property type="match status" value="1"/>
</dbReference>
<dbReference type="STRING" id="226506.SAMN04488519_10338"/>